<protein>
    <submittedName>
        <fullName evidence="2">Uncharacterized protein</fullName>
    </submittedName>
</protein>
<evidence type="ECO:0000313" key="2">
    <source>
        <dbReference type="EMBL" id="GBM57874.1"/>
    </source>
</evidence>
<dbReference type="AlphaFoldDB" id="A0A4Y2H0M3"/>
<feature type="region of interest" description="Disordered" evidence="1">
    <location>
        <begin position="58"/>
        <end position="78"/>
    </location>
</feature>
<dbReference type="EMBL" id="BGPR01001611">
    <property type="protein sequence ID" value="GBM57874.1"/>
    <property type="molecule type" value="Genomic_DNA"/>
</dbReference>
<dbReference type="Proteomes" id="UP000499080">
    <property type="component" value="Unassembled WGS sequence"/>
</dbReference>
<evidence type="ECO:0000256" key="1">
    <source>
        <dbReference type="SAM" id="MobiDB-lite"/>
    </source>
</evidence>
<keyword evidence="3" id="KW-1185">Reference proteome</keyword>
<name>A0A4Y2H0M3_ARAVE</name>
<proteinExistence type="predicted"/>
<sequence length="78" mass="8672">MTSVEIQRQRWRFVSAHPIDVSGHVAMYGHAYVAMQHDGDFGTDLVILNGGQKGVPELVHPSPNFRTTPARGRLTPYV</sequence>
<evidence type="ECO:0000313" key="3">
    <source>
        <dbReference type="Proteomes" id="UP000499080"/>
    </source>
</evidence>
<comment type="caution">
    <text evidence="2">The sequence shown here is derived from an EMBL/GenBank/DDBJ whole genome shotgun (WGS) entry which is preliminary data.</text>
</comment>
<reference evidence="2 3" key="1">
    <citation type="journal article" date="2019" name="Sci. Rep.">
        <title>Orb-weaving spider Araneus ventricosus genome elucidates the spidroin gene catalogue.</title>
        <authorList>
            <person name="Kono N."/>
            <person name="Nakamura H."/>
            <person name="Ohtoshi R."/>
            <person name="Moran D.A.P."/>
            <person name="Shinohara A."/>
            <person name="Yoshida Y."/>
            <person name="Fujiwara M."/>
            <person name="Mori M."/>
            <person name="Tomita M."/>
            <person name="Arakawa K."/>
        </authorList>
    </citation>
    <scope>NUCLEOTIDE SEQUENCE [LARGE SCALE GENOMIC DNA]</scope>
</reference>
<accession>A0A4Y2H0M3</accession>
<organism evidence="2 3">
    <name type="scientific">Araneus ventricosus</name>
    <name type="common">Orbweaver spider</name>
    <name type="synonym">Epeira ventricosa</name>
    <dbReference type="NCBI Taxonomy" id="182803"/>
    <lineage>
        <taxon>Eukaryota</taxon>
        <taxon>Metazoa</taxon>
        <taxon>Ecdysozoa</taxon>
        <taxon>Arthropoda</taxon>
        <taxon>Chelicerata</taxon>
        <taxon>Arachnida</taxon>
        <taxon>Araneae</taxon>
        <taxon>Araneomorphae</taxon>
        <taxon>Entelegynae</taxon>
        <taxon>Araneoidea</taxon>
        <taxon>Araneidae</taxon>
        <taxon>Araneus</taxon>
    </lineage>
</organism>
<gene>
    <name evidence="2" type="ORF">AVEN_247489_1</name>
</gene>